<dbReference type="PaxDb" id="67767-A0A0J7KX89"/>
<keyword evidence="4 6" id="KW-0378">Hydrolase</keyword>
<feature type="compositionally biased region" description="Basic and acidic residues" evidence="7">
    <location>
        <begin position="1"/>
        <end position="20"/>
    </location>
</feature>
<evidence type="ECO:0000256" key="2">
    <source>
        <dbReference type="ARBA" id="ARBA00022670"/>
    </source>
</evidence>
<protein>
    <recommendedName>
        <fullName evidence="6">Mitochondrial inner membrane protease ATP23</fullName>
        <ecNumber evidence="6">3.4.24.-</ecNumber>
    </recommendedName>
</protein>
<evidence type="ECO:0000256" key="6">
    <source>
        <dbReference type="RuleBase" id="RU364057"/>
    </source>
</evidence>
<keyword evidence="9" id="KW-1185">Reference proteome</keyword>
<sequence>MTVKNEKSDDGKRDVGDAGKEATAANNSINDELWGSDMYPERRGAKSNYGWFKWLIGAAGRESIDKAKCEDNVYRCIKDSPIVKLMVGALKSSGCEIDIRRHISCEVCAPSVTGGYDSQLNQNCVKRKAKMSIMAVHNVSEEIAEAAIERVFTKCYNDLEPVGRRIRRNSDDMPRAYAEAHLYGYDS</sequence>
<accession>A0A0J7KX89</accession>
<evidence type="ECO:0000256" key="4">
    <source>
        <dbReference type="ARBA" id="ARBA00022801"/>
    </source>
</evidence>
<dbReference type="STRING" id="67767.A0A0J7KX89"/>
<proteinExistence type="inferred from homology"/>
<gene>
    <name evidence="8" type="ORF">RF55_4878</name>
</gene>
<keyword evidence="5 6" id="KW-0482">Metalloprotease</keyword>
<dbReference type="GO" id="GO:0033615">
    <property type="term" value="P:mitochondrial proton-transporting ATP synthase complex assembly"/>
    <property type="evidence" value="ECO:0007669"/>
    <property type="project" value="TreeGrafter"/>
</dbReference>
<dbReference type="GO" id="GO:0004222">
    <property type="term" value="F:metalloendopeptidase activity"/>
    <property type="evidence" value="ECO:0007669"/>
    <property type="project" value="InterPro"/>
</dbReference>
<keyword evidence="3 6" id="KW-0479">Metal-binding</keyword>
<dbReference type="Pfam" id="PF09768">
    <property type="entry name" value="Peptidase_M76"/>
    <property type="match status" value="2"/>
</dbReference>
<dbReference type="EMBL" id="LBMM01002353">
    <property type="protein sequence ID" value="KMQ94941.1"/>
    <property type="molecule type" value="Genomic_DNA"/>
</dbReference>
<comment type="caution">
    <text evidence="8">The sequence shown here is derived from an EMBL/GenBank/DDBJ whole genome shotgun (WGS) entry which is preliminary data.</text>
</comment>
<dbReference type="Proteomes" id="UP000036403">
    <property type="component" value="Unassembled WGS sequence"/>
</dbReference>
<evidence type="ECO:0000256" key="3">
    <source>
        <dbReference type="ARBA" id="ARBA00022723"/>
    </source>
</evidence>
<feature type="region of interest" description="Disordered" evidence="7">
    <location>
        <begin position="1"/>
        <end position="24"/>
    </location>
</feature>
<dbReference type="GO" id="GO:0034982">
    <property type="term" value="P:mitochondrial protein processing"/>
    <property type="evidence" value="ECO:0007669"/>
    <property type="project" value="TreeGrafter"/>
</dbReference>
<dbReference type="PANTHER" id="PTHR21711">
    <property type="entry name" value="MITOCHONDRIAL INNER MEMBRANE PROTEASE"/>
    <property type="match status" value="1"/>
</dbReference>
<dbReference type="EC" id="3.4.24.-" evidence="6"/>
<evidence type="ECO:0000256" key="1">
    <source>
        <dbReference type="ARBA" id="ARBA00009915"/>
    </source>
</evidence>
<keyword evidence="2 6" id="KW-0645">Protease</keyword>
<evidence type="ECO:0000313" key="8">
    <source>
        <dbReference type="EMBL" id="KMQ94941.1"/>
    </source>
</evidence>
<evidence type="ECO:0000313" key="9">
    <source>
        <dbReference type="Proteomes" id="UP000036403"/>
    </source>
</evidence>
<dbReference type="GO" id="GO:0046872">
    <property type="term" value="F:metal ion binding"/>
    <property type="evidence" value="ECO:0007669"/>
    <property type="project" value="UniProtKB-KW"/>
</dbReference>
<dbReference type="AlphaFoldDB" id="A0A0J7KX89"/>
<dbReference type="PANTHER" id="PTHR21711:SF0">
    <property type="entry name" value="MITOCHONDRIAL INNER MEMBRANE PROTEASE ATP23 HOMOLOG"/>
    <property type="match status" value="1"/>
</dbReference>
<organism evidence="8 9">
    <name type="scientific">Lasius niger</name>
    <name type="common">Black garden ant</name>
    <dbReference type="NCBI Taxonomy" id="67767"/>
    <lineage>
        <taxon>Eukaryota</taxon>
        <taxon>Metazoa</taxon>
        <taxon>Ecdysozoa</taxon>
        <taxon>Arthropoda</taxon>
        <taxon>Hexapoda</taxon>
        <taxon>Insecta</taxon>
        <taxon>Pterygota</taxon>
        <taxon>Neoptera</taxon>
        <taxon>Endopterygota</taxon>
        <taxon>Hymenoptera</taxon>
        <taxon>Apocrita</taxon>
        <taxon>Aculeata</taxon>
        <taxon>Formicoidea</taxon>
        <taxon>Formicidae</taxon>
        <taxon>Formicinae</taxon>
        <taxon>Lasius</taxon>
        <taxon>Lasius</taxon>
    </lineage>
</organism>
<evidence type="ECO:0000256" key="7">
    <source>
        <dbReference type="SAM" id="MobiDB-lite"/>
    </source>
</evidence>
<comment type="similarity">
    <text evidence="1 6">Belongs to the peptidase M76 family.</text>
</comment>
<reference evidence="8 9" key="1">
    <citation type="submission" date="2015-04" db="EMBL/GenBank/DDBJ databases">
        <title>Lasius niger genome sequencing.</title>
        <authorList>
            <person name="Konorov E.A."/>
            <person name="Nikitin M.A."/>
            <person name="Kirill M.V."/>
            <person name="Chang P."/>
        </authorList>
    </citation>
    <scope>NUCLEOTIDE SEQUENCE [LARGE SCALE GENOMIC DNA]</scope>
    <source>
        <tissue evidence="8">Whole</tissue>
    </source>
</reference>
<dbReference type="GO" id="GO:0005739">
    <property type="term" value="C:mitochondrion"/>
    <property type="evidence" value="ECO:0007669"/>
    <property type="project" value="GOC"/>
</dbReference>
<dbReference type="OrthoDB" id="285308at2759"/>
<dbReference type="InterPro" id="IPR019165">
    <property type="entry name" value="Peptidase_M76_ATP23"/>
</dbReference>
<name>A0A0J7KX89_LASNI</name>
<evidence type="ECO:0000256" key="5">
    <source>
        <dbReference type="ARBA" id="ARBA00023049"/>
    </source>
</evidence>